<dbReference type="CDD" id="cd13182">
    <property type="entry name" value="EVH1-like_Dcp1"/>
    <property type="match status" value="1"/>
</dbReference>
<reference evidence="7 8" key="2">
    <citation type="journal article" date="2016" name="Front. Microbiol.">
        <title>Genome and transcriptome sequences reveal the specific parasitism of the nematophagous Purpureocillium lilacinum 36-1.</title>
        <authorList>
            <person name="Xie J."/>
            <person name="Li S."/>
            <person name="Mo C."/>
            <person name="Xiao X."/>
            <person name="Peng D."/>
            <person name="Wang G."/>
            <person name="Xiao Y."/>
        </authorList>
    </citation>
    <scope>NUCLEOTIDE SEQUENCE [LARGE SCALE GENOMIC DNA]</scope>
    <source>
        <strain evidence="7 8">36-1</strain>
    </source>
</reference>
<dbReference type="AlphaFoldDB" id="A0A2U3ELZ7"/>
<dbReference type="GO" id="GO:0006397">
    <property type="term" value="P:mRNA processing"/>
    <property type="evidence" value="ECO:0007669"/>
    <property type="project" value="UniProtKB-KW"/>
</dbReference>
<proteinExistence type="inferred from homology"/>
<dbReference type="EMBL" id="LCWV01000002">
    <property type="protein sequence ID" value="PWI75470.1"/>
    <property type="molecule type" value="Genomic_DNA"/>
</dbReference>
<dbReference type="InterPro" id="IPR010334">
    <property type="entry name" value="Dcp1"/>
</dbReference>
<accession>A0A2U3ELZ7</accession>
<evidence type="ECO:0000256" key="2">
    <source>
        <dbReference type="ARBA" id="ARBA00008778"/>
    </source>
</evidence>
<keyword evidence="9" id="KW-1185">Reference proteome</keyword>
<protein>
    <recommendedName>
        <fullName evidence="10">Dcp1-like decapping</fullName>
    </recommendedName>
</protein>
<feature type="region of interest" description="Disordered" evidence="5">
    <location>
        <begin position="47"/>
        <end position="79"/>
    </location>
</feature>
<reference evidence="6 9" key="4">
    <citation type="journal article" date="2024" name="Microbiol. Resour. Announc.">
        <title>Genome annotations for the ascomycete fungi Trichoderma harzianum, Trichoderma aggressivum, and Purpureocillium lilacinum.</title>
        <authorList>
            <person name="Beijen E.P.W."/>
            <person name="Ohm R.A."/>
        </authorList>
    </citation>
    <scope>NUCLEOTIDE SEQUENCE [LARGE SCALE GENOMIC DNA]</scope>
    <source>
        <strain evidence="6 9">CBS 150709</strain>
    </source>
</reference>
<dbReference type="SUPFAM" id="SSF50729">
    <property type="entry name" value="PH domain-like"/>
    <property type="match status" value="1"/>
</dbReference>
<feature type="region of interest" description="Disordered" evidence="5">
    <location>
        <begin position="131"/>
        <end position="151"/>
    </location>
</feature>
<dbReference type="PANTHER" id="PTHR16290:SF0">
    <property type="entry name" value="DECAPPING PROTEIN 1, ISOFORM A"/>
    <property type="match status" value="1"/>
</dbReference>
<evidence type="ECO:0008006" key="10">
    <source>
        <dbReference type="Google" id="ProtNLM"/>
    </source>
</evidence>
<dbReference type="GO" id="GO:0000932">
    <property type="term" value="C:P-body"/>
    <property type="evidence" value="ECO:0007669"/>
    <property type="project" value="TreeGrafter"/>
</dbReference>
<dbReference type="GO" id="GO:0000290">
    <property type="term" value="P:deadenylation-dependent decapping of nuclear-transcribed mRNA"/>
    <property type="evidence" value="ECO:0007669"/>
    <property type="project" value="InterPro"/>
</dbReference>
<dbReference type="Pfam" id="PF06058">
    <property type="entry name" value="DCP1"/>
    <property type="match status" value="1"/>
</dbReference>
<dbReference type="InterPro" id="IPR011993">
    <property type="entry name" value="PH-like_dom_sf"/>
</dbReference>
<dbReference type="GO" id="GO:0003729">
    <property type="term" value="F:mRNA binding"/>
    <property type="evidence" value="ECO:0007669"/>
    <property type="project" value="TreeGrafter"/>
</dbReference>
<evidence type="ECO:0000256" key="4">
    <source>
        <dbReference type="ARBA" id="ARBA00022664"/>
    </source>
</evidence>
<name>A0A2U3ELZ7_PURLI</name>
<evidence type="ECO:0000313" key="8">
    <source>
        <dbReference type="Proteomes" id="UP000245956"/>
    </source>
</evidence>
<organism evidence="7 8">
    <name type="scientific">Purpureocillium lilacinum</name>
    <name type="common">Paecilomyces lilacinus</name>
    <dbReference type="NCBI Taxonomy" id="33203"/>
    <lineage>
        <taxon>Eukaryota</taxon>
        <taxon>Fungi</taxon>
        <taxon>Dikarya</taxon>
        <taxon>Ascomycota</taxon>
        <taxon>Pezizomycotina</taxon>
        <taxon>Sordariomycetes</taxon>
        <taxon>Hypocreomycetidae</taxon>
        <taxon>Hypocreales</taxon>
        <taxon>Ophiocordycipitaceae</taxon>
        <taxon>Purpureocillium</taxon>
    </lineage>
</organism>
<dbReference type="GO" id="GO:0008047">
    <property type="term" value="F:enzyme activator activity"/>
    <property type="evidence" value="ECO:0007669"/>
    <property type="project" value="InterPro"/>
</dbReference>
<sequence>MTRDPAGASRKRDQRHYLTGASPLSISLPPRNARDWMLAARRRQRWATSPACCSRQGASRPTPQRQLAPNRGSSKNSRRPRSYYIAAAIIALLPGLRTPQQLESLNQRPLNRQQTALPVTHVHRPSVGNRAAMSRATPRKARHTRNPSNLIPAVSDYESDAAAMQASYAPPPPRTNTELNLSVLQRYLPSIQGILSIAANAVIYTFDSSSESWDKSGIEGTLFVCAQSPAPEDASHHPRACVFVLNRRGLDNLVVDLARVSHVEIAGELVILRVEAGWEEGDKVLGIWIHNDKDETREINGAMIQESWKAVQSVGASGQGQEAGPAMQAIGRRLSLSDLFGKQNGAAAGH</sequence>
<feature type="region of interest" description="Disordered" evidence="5">
    <location>
        <begin position="1"/>
        <end position="25"/>
    </location>
</feature>
<evidence type="ECO:0000313" key="6">
    <source>
        <dbReference type="EMBL" id="KAK4084154.1"/>
    </source>
</evidence>
<comment type="subcellular location">
    <subcellularLocation>
        <location evidence="1">Cytoplasm</location>
    </subcellularLocation>
</comment>
<keyword evidence="3" id="KW-0963">Cytoplasm</keyword>
<dbReference type="Proteomes" id="UP001287286">
    <property type="component" value="Unassembled WGS sequence"/>
</dbReference>
<gene>
    <name evidence="7" type="ORF">PCL_06128</name>
    <name evidence="6" type="ORF">Purlil1_10337</name>
</gene>
<feature type="compositionally biased region" description="Polar residues" evidence="5">
    <location>
        <begin position="56"/>
        <end position="75"/>
    </location>
</feature>
<evidence type="ECO:0000313" key="9">
    <source>
        <dbReference type="Proteomes" id="UP001287286"/>
    </source>
</evidence>
<evidence type="ECO:0000256" key="5">
    <source>
        <dbReference type="SAM" id="MobiDB-lite"/>
    </source>
</evidence>
<reference evidence="7" key="1">
    <citation type="submission" date="2015-05" db="EMBL/GenBank/DDBJ databases">
        <authorList>
            <person name="Wang D.B."/>
            <person name="Wang M."/>
        </authorList>
    </citation>
    <scope>NUCLEOTIDE SEQUENCE</scope>
    <source>
        <strain evidence="7">36-1</strain>
    </source>
</reference>
<dbReference type="Gene3D" id="2.30.29.30">
    <property type="entry name" value="Pleckstrin-homology domain (PH domain)/Phosphotyrosine-binding domain (PTB)"/>
    <property type="match status" value="1"/>
</dbReference>
<dbReference type="Proteomes" id="UP000245956">
    <property type="component" value="Unassembled WGS sequence"/>
</dbReference>
<comment type="caution">
    <text evidence="7">The sequence shown here is derived from an EMBL/GenBank/DDBJ whole genome shotgun (WGS) entry which is preliminary data.</text>
</comment>
<dbReference type="PANTHER" id="PTHR16290">
    <property type="entry name" value="TRANSCRIPTION FACTOR SMIF DECAPPING ENZYME DCP1"/>
    <property type="match status" value="1"/>
</dbReference>
<keyword evidence="4" id="KW-0507">mRNA processing</keyword>
<dbReference type="GO" id="GO:0031087">
    <property type="term" value="P:deadenylation-independent decapping of nuclear-transcribed mRNA"/>
    <property type="evidence" value="ECO:0007669"/>
    <property type="project" value="TreeGrafter"/>
</dbReference>
<dbReference type="EMBL" id="JAWRVI010000052">
    <property type="protein sequence ID" value="KAK4084154.1"/>
    <property type="molecule type" value="Genomic_DNA"/>
</dbReference>
<evidence type="ECO:0000256" key="1">
    <source>
        <dbReference type="ARBA" id="ARBA00004496"/>
    </source>
</evidence>
<evidence type="ECO:0000256" key="3">
    <source>
        <dbReference type="ARBA" id="ARBA00022490"/>
    </source>
</evidence>
<comment type="similarity">
    <text evidence="2">Belongs to the DCP1 family.</text>
</comment>
<reference evidence="6" key="3">
    <citation type="submission" date="2023-11" db="EMBL/GenBank/DDBJ databases">
        <authorList>
            <person name="Beijen E."/>
            <person name="Ohm R.A."/>
        </authorList>
    </citation>
    <scope>NUCLEOTIDE SEQUENCE</scope>
    <source>
        <strain evidence="6">CBS 150709</strain>
    </source>
</reference>
<evidence type="ECO:0000313" key="7">
    <source>
        <dbReference type="EMBL" id="PWI75470.1"/>
    </source>
</evidence>